<dbReference type="HAMAP" id="MF_02216">
    <property type="entry name" value="UbiK"/>
    <property type="match status" value="1"/>
</dbReference>
<evidence type="ECO:0000313" key="3">
    <source>
        <dbReference type="Proteomes" id="UP000294418"/>
    </source>
</evidence>
<evidence type="ECO:0000313" key="2">
    <source>
        <dbReference type="EMBL" id="VFP84143.1"/>
    </source>
</evidence>
<organism evidence="2 3">
    <name type="scientific">Candidatus Erwinia haradaeae</name>
    <dbReference type="NCBI Taxonomy" id="1922217"/>
    <lineage>
        <taxon>Bacteria</taxon>
        <taxon>Pseudomonadati</taxon>
        <taxon>Pseudomonadota</taxon>
        <taxon>Gammaproteobacteria</taxon>
        <taxon>Enterobacterales</taxon>
        <taxon>Erwiniaceae</taxon>
        <taxon>Erwinia</taxon>
    </lineage>
</organism>
<dbReference type="Proteomes" id="UP000294418">
    <property type="component" value="Chromosome"/>
</dbReference>
<sequence length="80" mass="9387">MIDIKTIENLARHVHNAMPISFRDLGYDLENKILHILQSQLMQLDLVNRAEFDIQAQTLLHLQEKLAILEQRVVILEQRS</sequence>
<comment type="function">
    <text evidence="1">Required for efficient ubiquinone (coenzyme Q) biosynthesis. UbiK is probably an accessory factor of Ubi enzymes and facilitates ubiquinone biosynthesis by acting as an assembly factor, a targeting factor, or both.</text>
</comment>
<dbReference type="Pfam" id="PF04380">
    <property type="entry name" value="BMFP"/>
    <property type="match status" value="1"/>
</dbReference>
<dbReference type="AlphaFoldDB" id="A0A451DCI4"/>
<reference evidence="2 3" key="1">
    <citation type="submission" date="2019-02" db="EMBL/GenBank/DDBJ databases">
        <authorList>
            <person name="Manzano-Marin A."/>
            <person name="Manzano-Marin A."/>
        </authorList>
    </citation>
    <scope>NUCLEOTIDE SEQUENCE [LARGE SCALE GENOMIC DNA]</scope>
    <source>
        <strain evidence="2 3">ErCilaricifoliae</strain>
    </source>
</reference>
<dbReference type="EMBL" id="LR217720">
    <property type="protein sequence ID" value="VFP84143.1"/>
    <property type="molecule type" value="Genomic_DNA"/>
</dbReference>
<dbReference type="GO" id="GO:0006744">
    <property type="term" value="P:ubiquinone biosynthetic process"/>
    <property type="evidence" value="ECO:0007669"/>
    <property type="project" value="UniProtKB-UniRule"/>
</dbReference>
<dbReference type="PANTHER" id="PTHR38040">
    <property type="entry name" value="UBIQUINONE BIOSYNTHESIS ACCESSORY FACTOR UBIK"/>
    <property type="match status" value="1"/>
</dbReference>
<dbReference type="UniPathway" id="UPA00232"/>
<accession>A0A451DCI4</accession>
<keyword evidence="1" id="KW-0831">Ubiquinone biosynthesis</keyword>
<keyword evidence="1" id="KW-0963">Cytoplasm</keyword>
<comment type="subcellular location">
    <subcellularLocation>
        <location evidence="1">Cytoplasm</location>
    </subcellularLocation>
</comment>
<dbReference type="PANTHER" id="PTHR38040:SF1">
    <property type="entry name" value="UBIQUINONE BIOSYNTHESIS ACCESSORY FACTOR UBIK"/>
    <property type="match status" value="1"/>
</dbReference>
<comment type="pathway">
    <text evidence="1">Cofactor biosynthesis; ubiquinone biosynthesis.</text>
</comment>
<evidence type="ECO:0000256" key="1">
    <source>
        <dbReference type="HAMAP-Rule" id="MF_02216"/>
    </source>
</evidence>
<dbReference type="InterPro" id="IPR007475">
    <property type="entry name" value="UbiK"/>
</dbReference>
<dbReference type="GO" id="GO:0005829">
    <property type="term" value="C:cytosol"/>
    <property type="evidence" value="ECO:0007669"/>
    <property type="project" value="TreeGrafter"/>
</dbReference>
<keyword evidence="2" id="KW-0830">Ubiquinone</keyword>
<dbReference type="OrthoDB" id="5297354at2"/>
<proteinExistence type="inferred from homology"/>
<dbReference type="RefSeq" id="WP_157989662.1">
    <property type="nucleotide sequence ID" value="NZ_LR217720.1"/>
</dbReference>
<comment type="similarity">
    <text evidence="1">Belongs to the UbiK family.</text>
</comment>
<gene>
    <name evidence="1 2" type="primary">ubiK</name>
    <name evidence="2" type="ORF">ERCILAFE3058_238</name>
</gene>
<name>A0A451DCI4_9GAMM</name>
<protein>
    <recommendedName>
        <fullName evidence="1">Ubiquinone biosynthesis accessory factor UbiK</fullName>
    </recommendedName>
</protein>